<sequence length="210" mass="23404">MKKIAYIFLALMGFCKYSQAQTSSSRTLSAGRDLFLVGYEVAIPTNSDYLTKTSWAGARFDYRRMITPNVSVGIGVSYNSFEQYFPKQTYQRPDGTGAVTSDMIRQVYTSPITASVHYYFQGSSMVRPYIGVGLGTEYSEQNAYFNIYSVGDRNWGFVFRPEAGALAKFSPNLGGFVSVAYNYATNSNDTFHINHLSQFPITIGLVFTAP</sequence>
<comment type="caution">
    <text evidence="4">The sequence shown here is derived from an EMBL/GenBank/DDBJ whole genome shotgun (WGS) entry which is preliminary data.</text>
</comment>
<dbReference type="InterPro" id="IPR011250">
    <property type="entry name" value="OMP/PagP_B-barrel"/>
</dbReference>
<dbReference type="SUPFAM" id="SSF56925">
    <property type="entry name" value="OMPA-like"/>
    <property type="match status" value="1"/>
</dbReference>
<dbReference type="InterPro" id="IPR027385">
    <property type="entry name" value="Beta-barrel_OMP"/>
</dbReference>
<evidence type="ECO:0000256" key="1">
    <source>
        <dbReference type="ARBA" id="ARBA00022729"/>
    </source>
</evidence>
<dbReference type="Gene3D" id="2.40.160.20">
    <property type="match status" value="1"/>
</dbReference>
<dbReference type="Proteomes" id="UP000638732">
    <property type="component" value="Unassembled WGS sequence"/>
</dbReference>
<accession>A0A965ZJL5</accession>
<organism evidence="4 5">
    <name type="scientific">Mucilaginibacter agri</name>
    <dbReference type="NCBI Taxonomy" id="2695265"/>
    <lineage>
        <taxon>Bacteria</taxon>
        <taxon>Pseudomonadati</taxon>
        <taxon>Bacteroidota</taxon>
        <taxon>Sphingobacteriia</taxon>
        <taxon>Sphingobacteriales</taxon>
        <taxon>Sphingobacteriaceae</taxon>
        <taxon>Mucilaginibacter</taxon>
    </lineage>
</organism>
<reference evidence="4" key="2">
    <citation type="submission" date="2020-10" db="EMBL/GenBank/DDBJ databases">
        <title>Mucilaginibacter sp. nov., isolated from soil.</title>
        <authorList>
            <person name="Jeon C.O."/>
        </authorList>
    </citation>
    <scope>NUCLEOTIDE SEQUENCE</scope>
    <source>
        <strain evidence="4">R11</strain>
    </source>
</reference>
<evidence type="ECO:0000259" key="3">
    <source>
        <dbReference type="Pfam" id="PF13505"/>
    </source>
</evidence>
<feature type="chain" id="PRO_5037293815" evidence="2">
    <location>
        <begin position="21"/>
        <end position="210"/>
    </location>
</feature>
<dbReference type="RefSeq" id="WP_166588311.1">
    <property type="nucleotide sequence ID" value="NZ_WWEO01000045.1"/>
</dbReference>
<dbReference type="AlphaFoldDB" id="A0A965ZJL5"/>
<feature type="signal peptide" evidence="2">
    <location>
        <begin position="1"/>
        <end position="20"/>
    </location>
</feature>
<feature type="domain" description="Outer membrane protein beta-barrel" evidence="3">
    <location>
        <begin position="7"/>
        <end position="187"/>
    </location>
</feature>
<proteinExistence type="predicted"/>
<keyword evidence="1 2" id="KW-0732">Signal</keyword>
<keyword evidence="5" id="KW-1185">Reference proteome</keyword>
<reference evidence="4" key="1">
    <citation type="submission" date="2020-01" db="EMBL/GenBank/DDBJ databases">
        <authorList>
            <person name="Seo Y.L."/>
        </authorList>
    </citation>
    <scope>NUCLEOTIDE SEQUENCE</scope>
    <source>
        <strain evidence="4">R11</strain>
    </source>
</reference>
<dbReference type="EMBL" id="WWEO01000045">
    <property type="protein sequence ID" value="NCD72364.1"/>
    <property type="molecule type" value="Genomic_DNA"/>
</dbReference>
<evidence type="ECO:0000256" key="2">
    <source>
        <dbReference type="SAM" id="SignalP"/>
    </source>
</evidence>
<dbReference type="Pfam" id="PF13505">
    <property type="entry name" value="OMP_b-brl"/>
    <property type="match status" value="1"/>
</dbReference>
<protein>
    <submittedName>
        <fullName evidence="4">Outer membrane beta-barrel protein</fullName>
    </submittedName>
</protein>
<evidence type="ECO:0000313" key="5">
    <source>
        <dbReference type="Proteomes" id="UP000638732"/>
    </source>
</evidence>
<gene>
    <name evidence="4" type="ORF">GSY63_23570</name>
</gene>
<name>A0A965ZJL5_9SPHI</name>
<evidence type="ECO:0000313" key="4">
    <source>
        <dbReference type="EMBL" id="NCD72364.1"/>
    </source>
</evidence>